<keyword evidence="2" id="KW-0812">Transmembrane</keyword>
<dbReference type="InterPro" id="IPR029058">
    <property type="entry name" value="AB_hydrolase_fold"/>
</dbReference>
<dbReference type="Gene3D" id="3.40.50.1820">
    <property type="entry name" value="alpha/beta hydrolase"/>
    <property type="match status" value="1"/>
</dbReference>
<reference evidence="3" key="1">
    <citation type="journal article" date="2014" name="Genome Announc.">
        <title>Draft Genome Sequences of Marine Flavobacterium Algibacter lectus Strains SS8 and NR4.</title>
        <authorList>
            <person name="Takatani N."/>
            <person name="Nakanishi M."/>
            <person name="Meirelles P."/>
            <person name="Mino S."/>
            <person name="Suda W."/>
            <person name="Oshima K."/>
            <person name="Hattori M."/>
            <person name="Ohkuma M."/>
            <person name="Hosokawa M."/>
            <person name="Miyashita K."/>
            <person name="Thompson F.L."/>
            <person name="Niwa A."/>
            <person name="Sawabe T."/>
            <person name="Sawabe T."/>
        </authorList>
    </citation>
    <scope>NUCLEOTIDE SEQUENCE [LARGE SCALE GENOMIC DNA]</scope>
    <source>
        <strain evidence="3">JCM 19274</strain>
    </source>
</reference>
<dbReference type="GO" id="GO:0006508">
    <property type="term" value="P:proteolysis"/>
    <property type="evidence" value="ECO:0007669"/>
    <property type="project" value="InterPro"/>
</dbReference>
<dbReference type="EMBL" id="BBNU01000032">
    <property type="protein sequence ID" value="GAL82518.1"/>
    <property type="molecule type" value="Genomic_DNA"/>
</dbReference>
<comment type="caution">
    <text evidence="3">The sequence shown here is derived from an EMBL/GenBank/DDBJ whole genome shotgun (WGS) entry which is preliminary data.</text>
</comment>
<protein>
    <submittedName>
        <fullName evidence="3">Proline iminopeptidase</fullName>
        <ecNumber evidence="3">3.4.11.5</ecNumber>
    </submittedName>
</protein>
<proteinExistence type="predicted"/>
<keyword evidence="2" id="KW-0472">Membrane</keyword>
<sequence length="370" mass="41783">MKIVKKILKWFLILLGAIVAFILVVLLVIRINSSGDEELFLDEKGNVLPNSIAMHEDMTINGVPQRITIRGKDKNNPILLIVHGGPGAPILPIIYKLSGIDLEDIFTVCYWEQRGSGLAYNDSIPDSSITLAHIVDDGLELSNHLKKTFKKDKIYIEGLSWGGTAVAAYMVQKQPELYHAYIGSGLMANLSLSEELSYEFAMSESQKHNDTISINQLKQIGRPPYVENSKNSVTEAFEIERQIVMKYAPIKLDPDFNFIKSMFLDNGLTFKEKFTDMINSPESYYPAAKILESTAIDMNLMRDIPELKVPVYILQGDNDHFTETSVAKAYFDSLIAPSKKWFLFENGTHGVQVEYPEKYRSIYINEILGK</sequence>
<dbReference type="Proteomes" id="UP000029643">
    <property type="component" value="Unassembled WGS sequence"/>
</dbReference>
<feature type="transmembrane region" description="Helical" evidence="2">
    <location>
        <begin position="7"/>
        <end position="29"/>
    </location>
</feature>
<organism evidence="3 4">
    <name type="scientific">Algibacter lectus</name>
    <dbReference type="NCBI Taxonomy" id="221126"/>
    <lineage>
        <taxon>Bacteria</taxon>
        <taxon>Pseudomonadati</taxon>
        <taxon>Bacteroidota</taxon>
        <taxon>Flavobacteriia</taxon>
        <taxon>Flavobacteriales</taxon>
        <taxon>Flavobacteriaceae</taxon>
        <taxon>Algibacter</taxon>
    </lineage>
</organism>
<evidence type="ECO:0000313" key="3">
    <source>
        <dbReference type="EMBL" id="GAL82518.1"/>
    </source>
</evidence>
<dbReference type="PRINTS" id="PR00793">
    <property type="entry name" value="PROAMNOPTASE"/>
</dbReference>
<evidence type="ECO:0000313" key="4">
    <source>
        <dbReference type="Proteomes" id="UP000029643"/>
    </source>
</evidence>
<dbReference type="RefSeq" id="WP_042501460.1">
    <property type="nucleotide sequence ID" value="NZ_BBNU01000032.1"/>
</dbReference>
<dbReference type="SUPFAM" id="SSF53474">
    <property type="entry name" value="alpha/beta-Hydrolases"/>
    <property type="match status" value="1"/>
</dbReference>
<gene>
    <name evidence="3" type="ORF">JCM19274_196</name>
</gene>
<dbReference type="InterPro" id="IPR002410">
    <property type="entry name" value="Peptidase_S33"/>
</dbReference>
<dbReference type="GO" id="GO:0004177">
    <property type="term" value="F:aminopeptidase activity"/>
    <property type="evidence" value="ECO:0007669"/>
    <property type="project" value="UniProtKB-KW"/>
</dbReference>
<dbReference type="EC" id="3.4.11.5" evidence="3"/>
<evidence type="ECO:0000256" key="1">
    <source>
        <dbReference type="ARBA" id="ARBA00022801"/>
    </source>
</evidence>
<keyword evidence="2" id="KW-1133">Transmembrane helix</keyword>
<name>A0A090X1B6_9FLAO</name>
<accession>A0A090X1B6</accession>
<dbReference type="AlphaFoldDB" id="A0A090X1B6"/>
<evidence type="ECO:0000256" key="2">
    <source>
        <dbReference type="SAM" id="Phobius"/>
    </source>
</evidence>
<keyword evidence="3" id="KW-0031">Aminopeptidase</keyword>
<keyword evidence="1 3" id="KW-0378">Hydrolase</keyword>
<keyword evidence="3" id="KW-0645">Protease</keyword>